<accession>A0A4P8MRW4</accession>
<protein>
    <submittedName>
        <fullName evidence="5">Ankyrin repeat domain-containing protein</fullName>
    </submittedName>
</protein>
<reference evidence="5 6" key="1">
    <citation type="submission" date="2019-03" db="EMBL/GenBank/DDBJ databases">
        <title>Complete genome assembly of MDR B. fragilis.</title>
        <authorList>
            <person name="Sydenham T.V."/>
            <person name="Hasman H."/>
            <person name="Justesen U.S."/>
        </authorList>
    </citation>
    <scope>NUCLEOTIDE SEQUENCE [LARGE SCALE GENOMIC DNA]</scope>
    <source>
        <strain evidence="5 6">DCMOUH0067B</strain>
    </source>
</reference>
<feature type="repeat" description="ANK" evidence="3">
    <location>
        <begin position="68"/>
        <end position="100"/>
    </location>
</feature>
<dbReference type="RefSeq" id="WP_032529666.1">
    <property type="nucleotide sequence ID" value="NZ_CAEUHN010000012.1"/>
</dbReference>
<dbReference type="PROSITE" id="PS51257">
    <property type="entry name" value="PROKAR_LIPOPROTEIN"/>
    <property type="match status" value="1"/>
</dbReference>
<sequence length="265" mass="30017">MKRIILILNLVIMSLFSCTFGPPSRFAPEIDFSGQELPIAEAIYERDKSKLKTLLDRKTTDLNKPAKSGMTYLVYAVLCDNYKIVQLLLENGADPNIVAPYVRLHSASPEYLEKLPKYEKEPLNMLPLEVATQGESDLKLIKLLVKYGADINDGRARLPIGRAIDARDMEKVKYLLQCGADINKGDYDTYPPVLTAALSRNWDMVEFLIDHGADPMRADKRGTTVQYWIQDAIDMSKGKLYPEIKSVVKRYEALGVKFTYTSEKK</sequence>
<evidence type="ECO:0000256" key="2">
    <source>
        <dbReference type="ARBA" id="ARBA00023043"/>
    </source>
</evidence>
<keyword evidence="2 3" id="KW-0040">ANK repeat</keyword>
<evidence type="ECO:0000313" key="6">
    <source>
        <dbReference type="Proteomes" id="UP000028294"/>
    </source>
</evidence>
<feature type="repeat" description="ANK" evidence="3">
    <location>
        <begin position="155"/>
        <end position="187"/>
    </location>
</feature>
<keyword evidence="4" id="KW-0732">Signal</keyword>
<gene>
    <name evidence="5" type="ORF">IA74_015600</name>
</gene>
<keyword evidence="1" id="KW-0677">Repeat</keyword>
<feature type="signal peptide" evidence="4">
    <location>
        <begin position="1"/>
        <end position="21"/>
    </location>
</feature>
<dbReference type="EMBL" id="CP036553">
    <property type="protein sequence ID" value="QCQ37420.1"/>
    <property type="molecule type" value="Genomic_DNA"/>
</dbReference>
<evidence type="ECO:0000313" key="5">
    <source>
        <dbReference type="EMBL" id="QCQ37420.1"/>
    </source>
</evidence>
<evidence type="ECO:0000256" key="4">
    <source>
        <dbReference type="SAM" id="SignalP"/>
    </source>
</evidence>
<dbReference type="Gene3D" id="1.25.40.20">
    <property type="entry name" value="Ankyrin repeat-containing domain"/>
    <property type="match status" value="1"/>
</dbReference>
<dbReference type="Proteomes" id="UP000028294">
    <property type="component" value="Chromosome"/>
</dbReference>
<dbReference type="InterPro" id="IPR036770">
    <property type="entry name" value="Ankyrin_rpt-contain_sf"/>
</dbReference>
<dbReference type="PROSITE" id="PS50297">
    <property type="entry name" value="ANK_REP_REGION"/>
    <property type="match status" value="1"/>
</dbReference>
<dbReference type="SMART" id="SM00248">
    <property type="entry name" value="ANK"/>
    <property type="match status" value="5"/>
</dbReference>
<dbReference type="SUPFAM" id="SSF48403">
    <property type="entry name" value="Ankyrin repeat"/>
    <property type="match status" value="1"/>
</dbReference>
<proteinExistence type="predicted"/>
<organism evidence="5 6">
    <name type="scientific">Bacteroides fragilis</name>
    <dbReference type="NCBI Taxonomy" id="817"/>
    <lineage>
        <taxon>Bacteria</taxon>
        <taxon>Pseudomonadati</taxon>
        <taxon>Bacteroidota</taxon>
        <taxon>Bacteroidia</taxon>
        <taxon>Bacteroidales</taxon>
        <taxon>Bacteroidaceae</taxon>
        <taxon>Bacteroides</taxon>
    </lineage>
</organism>
<name>A0A4P8MRW4_BACFG</name>
<dbReference type="InterPro" id="IPR002110">
    <property type="entry name" value="Ankyrin_rpt"/>
</dbReference>
<evidence type="ECO:0000256" key="3">
    <source>
        <dbReference type="PROSITE-ProRule" id="PRU00023"/>
    </source>
</evidence>
<dbReference type="AlphaFoldDB" id="A0A4P8MRW4"/>
<dbReference type="PROSITE" id="PS50088">
    <property type="entry name" value="ANK_REPEAT"/>
    <property type="match status" value="2"/>
</dbReference>
<feature type="chain" id="PRO_5044399672" evidence="4">
    <location>
        <begin position="22"/>
        <end position="265"/>
    </location>
</feature>
<evidence type="ECO:0000256" key="1">
    <source>
        <dbReference type="ARBA" id="ARBA00022737"/>
    </source>
</evidence>
<dbReference type="Pfam" id="PF12796">
    <property type="entry name" value="Ank_2"/>
    <property type="match status" value="2"/>
</dbReference>
<dbReference type="PANTHER" id="PTHR24178">
    <property type="entry name" value="MOLTING PROTEIN MLT-4"/>
    <property type="match status" value="1"/>
</dbReference>